<dbReference type="GO" id="GO:0005829">
    <property type="term" value="C:cytosol"/>
    <property type="evidence" value="ECO:0000318"/>
    <property type="project" value="GO_Central"/>
</dbReference>
<evidence type="ECO:0000313" key="1">
    <source>
        <dbReference type="EnsemblMetazoa" id="XP_030835890"/>
    </source>
</evidence>
<dbReference type="PANTHER" id="PTHR23409">
    <property type="entry name" value="RIBONUCLEOSIDE-DIPHOSPHATE REDUCTASE SMALL CHAIN"/>
    <property type="match status" value="1"/>
</dbReference>
<dbReference type="AlphaFoldDB" id="A0A7M7NFF9"/>
<dbReference type="EnsemblMetazoa" id="XM_030980030">
    <property type="protein sequence ID" value="XP_030835890"/>
    <property type="gene ID" value="LOC583562"/>
</dbReference>
<evidence type="ECO:0000313" key="2">
    <source>
        <dbReference type="Proteomes" id="UP000007110"/>
    </source>
</evidence>
<keyword evidence="2" id="KW-1185">Reference proteome</keyword>
<dbReference type="GeneID" id="583562"/>
<dbReference type="OrthoDB" id="8869837at2759"/>
<accession>A0A7M7NFF9</accession>
<protein>
    <submittedName>
        <fullName evidence="1">Uncharacterized protein</fullName>
    </submittedName>
</protein>
<sequence length="540" mass="60379">MINASLDQDWRQRVGLFYKKSSRKVYVQLRADTGLLIPCNLARMLGFDRECHLLESTESPMPVDPHRGGTLPVFRGAPIQRGHGLGSLVKGLFRSAAPLLKKGAMALGKEAMETGFNIAKDMSILKGPWVEYHPVSNITDSAPIEFNVAGTAEEYVDLSQTMLAVTAKITNPDNTNLAQEAPVGPVNLFLPSLFSQVDVMLNEKLVSQPSNTYPYRAMLESIMHYGKETKDSQLTQQLYYKDAAGKMDLLNPLLAGENVNEGLKKRHEFIVDSKVLSMLGPIYGDLFFQERLLLPGVDLKLKLNRSKDAFCLLSSNAEGNYKVKILSAALYVRRVKTNPSVMLNHAKMLEKANAKYPLNKVDVRSFTIPAGNMSFNKDNLFLGHLPNRIVVGFVDNDAYNGTYGKNPYNFKNLLLNYVGVTVDGESIPMKPLRPNFREGPGQDFIHAYNSLFMGSNRLFQDKGIDVNREEYARGYTLFAFDLTPDLSDGCHLNLVKQGNLRLELQFDNPLPNTVNCLVYSESQGLIQIDRSRNVVYDYQG</sequence>
<reference evidence="1" key="2">
    <citation type="submission" date="2021-01" db="UniProtKB">
        <authorList>
            <consortium name="EnsemblMetazoa"/>
        </authorList>
    </citation>
    <scope>IDENTIFICATION</scope>
</reference>
<reference evidence="2" key="1">
    <citation type="submission" date="2015-02" db="EMBL/GenBank/DDBJ databases">
        <title>Genome sequencing for Strongylocentrotus purpuratus.</title>
        <authorList>
            <person name="Murali S."/>
            <person name="Liu Y."/>
            <person name="Vee V."/>
            <person name="English A."/>
            <person name="Wang M."/>
            <person name="Skinner E."/>
            <person name="Han Y."/>
            <person name="Muzny D.M."/>
            <person name="Worley K.C."/>
            <person name="Gibbs R.A."/>
        </authorList>
    </citation>
    <scope>NUCLEOTIDE SEQUENCE</scope>
</reference>
<dbReference type="OMA" id="PCNDIVE"/>
<dbReference type="KEGG" id="spu:583562"/>
<dbReference type="InterPro" id="IPR000358">
    <property type="entry name" value="RNR_small_fam"/>
</dbReference>
<dbReference type="RefSeq" id="XP_030835890.1">
    <property type="nucleotide sequence ID" value="XM_030980030.1"/>
</dbReference>
<name>A0A7M7NFF9_STRPU</name>
<dbReference type="Proteomes" id="UP000007110">
    <property type="component" value="Unassembled WGS sequence"/>
</dbReference>
<organism evidence="1 2">
    <name type="scientific">Strongylocentrotus purpuratus</name>
    <name type="common">Purple sea urchin</name>
    <dbReference type="NCBI Taxonomy" id="7668"/>
    <lineage>
        <taxon>Eukaryota</taxon>
        <taxon>Metazoa</taxon>
        <taxon>Echinodermata</taxon>
        <taxon>Eleutherozoa</taxon>
        <taxon>Echinozoa</taxon>
        <taxon>Echinoidea</taxon>
        <taxon>Euechinoidea</taxon>
        <taxon>Echinacea</taxon>
        <taxon>Camarodonta</taxon>
        <taxon>Echinidea</taxon>
        <taxon>Strongylocentrotidae</taxon>
        <taxon>Strongylocentrotus</taxon>
    </lineage>
</organism>
<dbReference type="PANTHER" id="PTHR23409:SF21">
    <property type="entry name" value="CAPSID PROTEIN"/>
    <property type="match status" value="1"/>
</dbReference>
<dbReference type="GO" id="GO:0009263">
    <property type="term" value="P:deoxyribonucleotide biosynthetic process"/>
    <property type="evidence" value="ECO:0000318"/>
    <property type="project" value="GO_Central"/>
</dbReference>
<dbReference type="InParanoid" id="A0A7M7NFF9"/>
<proteinExistence type="predicted"/>
<dbReference type="GO" id="GO:0004748">
    <property type="term" value="F:ribonucleoside-diphosphate reductase activity, thioredoxin disulfide as acceptor"/>
    <property type="evidence" value="ECO:0000318"/>
    <property type="project" value="GO_Central"/>
</dbReference>